<evidence type="ECO:0000313" key="3">
    <source>
        <dbReference type="Proteomes" id="UP000774570"/>
    </source>
</evidence>
<reference evidence="2 3" key="1">
    <citation type="submission" date="2021-07" db="EMBL/GenBank/DDBJ databases">
        <title>Actinomadura sp. PM05-2 isolated from lichen.</title>
        <authorList>
            <person name="Somphong A."/>
            <person name="Phongsopitanun W."/>
            <person name="Tanasupawat S."/>
            <person name="Peongsungnone V."/>
        </authorList>
    </citation>
    <scope>NUCLEOTIDE SEQUENCE [LARGE SCALE GENOMIC DNA]</scope>
    <source>
        <strain evidence="2 3">PM05-2</strain>
    </source>
</reference>
<comment type="caution">
    <text evidence="2">The sequence shown here is derived from an EMBL/GenBank/DDBJ whole genome shotgun (WGS) entry which is preliminary data.</text>
</comment>
<evidence type="ECO:0000256" key="1">
    <source>
        <dbReference type="SAM" id="MobiDB-lite"/>
    </source>
</evidence>
<keyword evidence="3" id="KW-1185">Reference proteome</keyword>
<organism evidence="2 3">
    <name type="scientific">Actinomadura parmotrematis</name>
    <dbReference type="NCBI Taxonomy" id="2864039"/>
    <lineage>
        <taxon>Bacteria</taxon>
        <taxon>Bacillati</taxon>
        <taxon>Actinomycetota</taxon>
        <taxon>Actinomycetes</taxon>
        <taxon>Streptosporangiales</taxon>
        <taxon>Thermomonosporaceae</taxon>
        <taxon>Actinomadura</taxon>
    </lineage>
</organism>
<dbReference type="EMBL" id="JAIBOA010000012">
    <property type="protein sequence ID" value="MBW8484604.1"/>
    <property type="molecule type" value="Genomic_DNA"/>
</dbReference>
<evidence type="ECO:0000313" key="2">
    <source>
        <dbReference type="EMBL" id="MBW8484604.1"/>
    </source>
</evidence>
<protein>
    <submittedName>
        <fullName evidence="2">Substrate-binding domain-containing protein</fullName>
    </submittedName>
</protein>
<feature type="compositionally biased region" description="Acidic residues" evidence="1">
    <location>
        <begin position="64"/>
        <end position="83"/>
    </location>
</feature>
<name>A0ABS7FW06_9ACTN</name>
<dbReference type="Proteomes" id="UP000774570">
    <property type="component" value="Unassembled WGS sequence"/>
</dbReference>
<proteinExistence type="predicted"/>
<accession>A0ABS7FW06</accession>
<sequence length="405" mass="41241">MDESTGGPRPGDPDDPAVGTGGGDGGEAAMDAAADGERAGDADGGTEEFEGLDERVSWTVPGVPDEDGDEPAPEPEPEPEAAEDAPPKARSRAPLWAGAAALLLVAVAGGVWALGPSGSSCDGAPVQVAVGADPGIASTLRGVADRFNVEEHHVGTRCVRVTVTDVASADYVRRAPLRARYDVWVPESGLWLGPAREAGANRVPPLAPTLVGTPVVLAAPKAAGVDTGGTWKALLDGGLSRRSPDPAASMPGAVAMLALKQVAAGDVDAGLGRALGKGVPLAGLLGPDRGERPLLVTTEQAVLAYNEAHRPNPVEPTVPKEGTVLLDYPFAVTTADAARREGAQALLTALGTRPSRDALQAAGFRTPQGTFDAARAERFAVPAARPKTLAPPTRAALAAAFRAWR</sequence>
<dbReference type="Pfam" id="PF13531">
    <property type="entry name" value="SBP_bac_11"/>
    <property type="match status" value="1"/>
</dbReference>
<dbReference type="SUPFAM" id="SSF53850">
    <property type="entry name" value="Periplasmic binding protein-like II"/>
    <property type="match status" value="1"/>
</dbReference>
<dbReference type="RefSeq" id="WP_220167841.1">
    <property type="nucleotide sequence ID" value="NZ_JAIBOA010000012.1"/>
</dbReference>
<feature type="region of interest" description="Disordered" evidence="1">
    <location>
        <begin position="1"/>
        <end position="91"/>
    </location>
</feature>
<gene>
    <name evidence="2" type="ORF">K1Y72_19630</name>
</gene>